<evidence type="ECO:0000256" key="2">
    <source>
        <dbReference type="SAM" id="MobiDB-lite"/>
    </source>
</evidence>
<keyword evidence="5" id="KW-1185">Reference proteome</keyword>
<sequence length="164" mass="18452">MASPPQSLLPDSPPAISSVPVSSPSSPSLSSEHSAPSSDKKPGNNSSKNREKKYKELDHILTTDESMRLPSGKYRCPWIEEGEACSHEEDIPRDLKPVLCPRREDAQAPCMVRVPQQRDMDRHVRSHHTSRKGVDSKYKCRVCKKGFARKDHLKRHVDNDICGK</sequence>
<name>A0ABR1RIF0_9PEZI</name>
<feature type="compositionally biased region" description="Low complexity" evidence="2">
    <location>
        <begin position="1"/>
        <end position="37"/>
    </location>
</feature>
<dbReference type="InterPro" id="IPR013087">
    <property type="entry name" value="Znf_C2H2_type"/>
</dbReference>
<keyword evidence="1" id="KW-0862">Zinc</keyword>
<accession>A0ABR1RIF0</accession>
<dbReference type="Proteomes" id="UP001396898">
    <property type="component" value="Unassembled WGS sequence"/>
</dbReference>
<dbReference type="Gene3D" id="3.30.160.60">
    <property type="entry name" value="Classic Zinc Finger"/>
    <property type="match status" value="1"/>
</dbReference>
<dbReference type="InterPro" id="IPR036236">
    <property type="entry name" value="Znf_C2H2_sf"/>
</dbReference>
<dbReference type="SUPFAM" id="SSF57667">
    <property type="entry name" value="beta-beta-alpha zinc fingers"/>
    <property type="match status" value="1"/>
</dbReference>
<evidence type="ECO:0000313" key="5">
    <source>
        <dbReference type="Proteomes" id="UP001396898"/>
    </source>
</evidence>
<evidence type="ECO:0000313" key="4">
    <source>
        <dbReference type="EMBL" id="KAK8012928.1"/>
    </source>
</evidence>
<evidence type="ECO:0000259" key="3">
    <source>
        <dbReference type="PROSITE" id="PS50157"/>
    </source>
</evidence>
<proteinExistence type="predicted"/>
<feature type="region of interest" description="Disordered" evidence="2">
    <location>
        <begin position="1"/>
        <end position="64"/>
    </location>
</feature>
<gene>
    <name evidence="4" type="ORF">PG991_010303</name>
</gene>
<feature type="compositionally biased region" description="Basic and acidic residues" evidence="2">
    <location>
        <begin position="53"/>
        <end position="64"/>
    </location>
</feature>
<keyword evidence="1" id="KW-0479">Metal-binding</keyword>
<organism evidence="4 5">
    <name type="scientific">Apiospora marii</name>
    <dbReference type="NCBI Taxonomy" id="335849"/>
    <lineage>
        <taxon>Eukaryota</taxon>
        <taxon>Fungi</taxon>
        <taxon>Dikarya</taxon>
        <taxon>Ascomycota</taxon>
        <taxon>Pezizomycotina</taxon>
        <taxon>Sordariomycetes</taxon>
        <taxon>Xylariomycetidae</taxon>
        <taxon>Amphisphaeriales</taxon>
        <taxon>Apiosporaceae</taxon>
        <taxon>Apiospora</taxon>
    </lineage>
</organism>
<protein>
    <recommendedName>
        <fullName evidence="3">C2H2-type domain-containing protein</fullName>
    </recommendedName>
</protein>
<dbReference type="EMBL" id="JAQQWI010000015">
    <property type="protein sequence ID" value="KAK8012928.1"/>
    <property type="molecule type" value="Genomic_DNA"/>
</dbReference>
<reference evidence="4 5" key="1">
    <citation type="submission" date="2023-01" db="EMBL/GenBank/DDBJ databases">
        <title>Analysis of 21 Apiospora genomes using comparative genomics revels a genus with tremendous synthesis potential of carbohydrate active enzymes and secondary metabolites.</title>
        <authorList>
            <person name="Sorensen T."/>
        </authorList>
    </citation>
    <scope>NUCLEOTIDE SEQUENCE [LARGE SCALE GENOMIC DNA]</scope>
    <source>
        <strain evidence="4 5">CBS 20057</strain>
    </source>
</reference>
<dbReference type="PROSITE" id="PS50157">
    <property type="entry name" value="ZINC_FINGER_C2H2_2"/>
    <property type="match status" value="1"/>
</dbReference>
<keyword evidence="1" id="KW-0863">Zinc-finger</keyword>
<feature type="domain" description="C2H2-type" evidence="3">
    <location>
        <begin position="138"/>
        <end position="156"/>
    </location>
</feature>
<comment type="caution">
    <text evidence="4">The sequence shown here is derived from an EMBL/GenBank/DDBJ whole genome shotgun (WGS) entry which is preliminary data.</text>
</comment>
<evidence type="ECO:0000256" key="1">
    <source>
        <dbReference type="PROSITE-ProRule" id="PRU00042"/>
    </source>
</evidence>